<dbReference type="Pfam" id="PF12951">
    <property type="entry name" value="PATR"/>
    <property type="match status" value="3"/>
</dbReference>
<sequence length="1703" mass="168763">MKPKFNTSRLRFQQTVGASLITAITICFGGSAFASDWVGGTSTDWNVDANWSGGAGTGGSQANINIPSPVATISANIVATPVDIVIGDGSGISGRLDHVAGTAQTGAGNWMKVGRNGGTGVYNLGNTAATGGTFTGIGQGTGTMNVRGRLYVAGESGSNSNGTANINTTGNLAIDSEFNIGTNASTGVVNLDSGVVTNNDWVRIGAGNSGTGTVNISGGSLTKNGGNHFILGDGGGSTGSVTLNAGTVAISGECWVGQAGGKGTLNINGGTFSNNSWAAVGRANGASDGTVNHVAGKWDKTGGGQFIIGDGGKGVYNLSGTGELAVNGEVWVGQASTGNGKLKFEAGKISNNNWVAIGRDNGTGVVDMTGGEWIKTGAGSQFIVGASGPGTFNLSAGLVDVQGGFTWVGEAGNATTAVFNISGGEFRSPIISVGPESPNATLNLTGGTVRTRRFSGTRERDANQQTGVGTIHFSGTQVIATANDSAFFNQVDNTIIDGGGFLLNSNGFNLLASSQILSGTGGIVKSGLGTLTLNGVHTYAGANTINAGKLALNSASTGTGNITVANDAALGVNQLDATKSLSPVNVTFGSSAAVSALPTSLDIDLGNTVGNPGVPALNVTGTLTLNRTVTINIADQLPATGTFPLINYAGAKAGTGGFVLGTLPNGVVATLVESAGVVSLFVSSASLPTWDGSDATGVTKVGNVSETLVTLTDVSGITAGQQVRGPGITYGTTVSTIDVPNNTLTLSAPATVPGTGVNILFVTTPGTNDGAWNLSTNNWVNQITNSDVPYADPNPVLFNDTATGPTAVALGITVAPSSVTFNNSTKVYSLGGAGKITGATGLTKAGTGSVTVGTTNDYTGVTRLEGGTTSVATLTNGGVASPLGAATAAPEKLALAGGTLDYTGTAVTIDRGISLQAVDNTVMSGLTLASDVTLSGPISGTLGKLTKSGPGKLTLTSPTNVLATGNGGDNIAHAFRVAEGGLALEVAGQTNTVNGWAAFGSAAGTSSLSLLNGATLTVNGRTAIALAADSNTTVTIGNTSSLVSTDALQIALGANSVGNVVIKDSGSLTKTGGWLSIGNDAVGTMTVQNDGIVTSNGDFNVGDVGSANGTLTLENKGKVTSSGNVFVGKNGTTGALVMGDQTTMTAAETNIGGNGNSHGNVTVKGNAVYTSNGRLQVGPGGGSQGSLVIEGSGEFKVNSYVSVGFNGGGSMTVKDSGKFSNTDDFSVNESGDAPATVTLQDNAQMSIERTLHVGRNDNRTGTLTLTGNAVFNQNGAGYSAVIGRAGTGTLTIDDSASFTLAGNAGLILTDEVPGNATVNLDGGTLTTKKISDSGGDDTAPNAGSSVFHFNGGVLKAAVGADLNFLSGIKTLDVKPGGAFIDTNGQTIAIAQGINDANGFLTKQGTGTLLLNGSSSYIGTTTVSAGTLGGSGSIDGELVVSAGGSVAPGVAGVGTFTVNDVLPIGSTISGTFVAEIAGATSGQLAVGDLDISAATLDVNVLSAPTAGVYIIASYGSLTGQFANVQDLPAGFTLEYNYQNQKKIALIQTATPYSLWAAGYGLNPLTDGAPGFDKDGDGQTNGIEYALGGSPISGSNNAKIFHIEADSSDVGTNKELLLTIAVRSGALAFAPASGGQPTVTHDGVTYLIQGSPDLAGFNGTVSVVTTIAPPAPNATPPLGYEYRTFSLEGSDGLPAKGFLRVKVSN</sequence>
<keyword evidence="1" id="KW-0732">Signal</keyword>
<proteinExistence type="predicted"/>
<evidence type="ECO:0000313" key="3">
    <source>
        <dbReference type="Proteomes" id="UP000600139"/>
    </source>
</evidence>
<comment type="caution">
    <text evidence="2">The sequence shown here is derived from an EMBL/GenBank/DDBJ whole genome shotgun (WGS) entry which is preliminary data.</text>
</comment>
<dbReference type="InterPro" id="IPR030895">
    <property type="entry name" value="T5SS_PEPC_rpt"/>
</dbReference>
<dbReference type="NCBIfam" id="TIGR02601">
    <property type="entry name" value="autotrns_rpt"/>
    <property type="match status" value="2"/>
</dbReference>
<evidence type="ECO:0000256" key="1">
    <source>
        <dbReference type="ARBA" id="ARBA00022729"/>
    </source>
</evidence>
<evidence type="ECO:0000313" key="2">
    <source>
        <dbReference type="EMBL" id="MBK1816716.1"/>
    </source>
</evidence>
<reference evidence="2" key="1">
    <citation type="submission" date="2021-01" db="EMBL/GenBank/DDBJ databases">
        <title>Modified the classification status of verrucomicrobia.</title>
        <authorList>
            <person name="Feng X."/>
        </authorList>
    </citation>
    <scope>NUCLEOTIDE SEQUENCE</scope>
    <source>
        <strain evidence="2">JCM 18052</strain>
    </source>
</reference>
<name>A0A934R415_9BACT</name>
<organism evidence="2 3">
    <name type="scientific">Luteolibacter yonseiensis</name>
    <dbReference type="NCBI Taxonomy" id="1144680"/>
    <lineage>
        <taxon>Bacteria</taxon>
        <taxon>Pseudomonadati</taxon>
        <taxon>Verrucomicrobiota</taxon>
        <taxon>Verrucomicrobiia</taxon>
        <taxon>Verrucomicrobiales</taxon>
        <taxon>Verrucomicrobiaceae</taxon>
        <taxon>Luteolibacter</taxon>
    </lineage>
</organism>
<dbReference type="InterPro" id="IPR013425">
    <property type="entry name" value="Autotrns_rpt"/>
</dbReference>
<dbReference type="SUPFAM" id="SSF51126">
    <property type="entry name" value="Pectin lyase-like"/>
    <property type="match status" value="2"/>
</dbReference>
<protein>
    <submittedName>
        <fullName evidence="2">Autotransporter-associated beta strand repeat-containing protein</fullName>
    </submittedName>
</protein>
<dbReference type="InterPro" id="IPR011050">
    <property type="entry name" value="Pectin_lyase_fold/virulence"/>
</dbReference>
<dbReference type="EMBL" id="JAENIK010000011">
    <property type="protein sequence ID" value="MBK1816716.1"/>
    <property type="molecule type" value="Genomic_DNA"/>
</dbReference>
<keyword evidence="3" id="KW-1185">Reference proteome</keyword>
<dbReference type="Proteomes" id="UP000600139">
    <property type="component" value="Unassembled WGS sequence"/>
</dbReference>
<dbReference type="RefSeq" id="WP_200351645.1">
    <property type="nucleotide sequence ID" value="NZ_BAABHZ010000006.1"/>
</dbReference>
<gene>
    <name evidence="2" type="ORF">JIN84_13905</name>
</gene>
<dbReference type="NCBIfam" id="TIGR04393">
    <property type="entry name" value="rpt_T5SS_PEPC"/>
    <property type="match status" value="1"/>
</dbReference>
<accession>A0A934R415</accession>